<sequence>MVHPHTAAPGFWRGFVVLGAAALLAAAAGAQPLPPAGPDARFAALATEPDDGAVLVRPALRAPARWRVLIVPGSGCASLAPSADRLARGLRQAQVVLLQKPALSPPGQPCSRAHLQADNLADWQQRALRLAAQGLASTDAQLPLVLVGLSEGAELLPGLAAARAAVAALVLVGHAGLDPAEAGALQAARQGQSAAWWTLMAETRGARDDDALLQGRHWRYWQVLQRWPLQAPLLADARPLLRAWGGADALMPATAYQRFADLARRRPAPFCDIRFPRTDHELREPGADRLQQLWRWLDQTAAAMATQPGATIPLQDCAAWQAEAAQP</sequence>
<keyword evidence="3" id="KW-1185">Reference proteome</keyword>
<evidence type="ECO:0000256" key="1">
    <source>
        <dbReference type="SAM" id="SignalP"/>
    </source>
</evidence>
<evidence type="ECO:0008006" key="4">
    <source>
        <dbReference type="Google" id="ProtNLM"/>
    </source>
</evidence>
<feature type="chain" id="PRO_5019836676" description="Alpha/beta hydrolase" evidence="1">
    <location>
        <begin position="31"/>
        <end position="327"/>
    </location>
</feature>
<feature type="signal peptide" evidence="1">
    <location>
        <begin position="1"/>
        <end position="30"/>
    </location>
</feature>
<proteinExistence type="predicted"/>
<evidence type="ECO:0000313" key="2">
    <source>
        <dbReference type="EMBL" id="GCL61127.1"/>
    </source>
</evidence>
<dbReference type="AlphaFoldDB" id="A0A480AL47"/>
<dbReference type="Gene3D" id="3.40.50.1820">
    <property type="entry name" value="alpha/beta hydrolase"/>
    <property type="match status" value="1"/>
</dbReference>
<keyword evidence="1" id="KW-0732">Signal</keyword>
<reference evidence="3" key="1">
    <citation type="submission" date="2019-03" db="EMBL/GenBank/DDBJ databases">
        <title>Aquabacterium pictum sp.nov., the first bacteriochlorophyll a-containing freshwater bacterium in the genus Aquabacterium of the class Betaproteobacteria.</title>
        <authorList>
            <person name="Hirose S."/>
            <person name="Tank M."/>
            <person name="Hara E."/>
            <person name="Tamaki H."/>
            <person name="Takaichi S."/>
            <person name="Haruta S."/>
            <person name="Hanada S."/>
        </authorList>
    </citation>
    <scope>NUCLEOTIDE SEQUENCE [LARGE SCALE GENOMIC DNA]</scope>
    <source>
        <strain evidence="3">W35</strain>
    </source>
</reference>
<accession>A0A480AL47</accession>
<evidence type="ECO:0000313" key="3">
    <source>
        <dbReference type="Proteomes" id="UP000301751"/>
    </source>
</evidence>
<dbReference type="SUPFAM" id="SSF53474">
    <property type="entry name" value="alpha/beta-Hydrolases"/>
    <property type="match status" value="1"/>
</dbReference>
<gene>
    <name evidence="2" type="ORF">AQPW35_02080</name>
</gene>
<organism evidence="2 3">
    <name type="scientific">Pseudaquabacterium pictum</name>
    <dbReference type="NCBI Taxonomy" id="2315236"/>
    <lineage>
        <taxon>Bacteria</taxon>
        <taxon>Pseudomonadati</taxon>
        <taxon>Pseudomonadota</taxon>
        <taxon>Betaproteobacteria</taxon>
        <taxon>Burkholderiales</taxon>
        <taxon>Sphaerotilaceae</taxon>
        <taxon>Pseudaquabacterium</taxon>
    </lineage>
</organism>
<protein>
    <recommendedName>
        <fullName evidence="4">Alpha/beta hydrolase</fullName>
    </recommendedName>
</protein>
<dbReference type="InterPro" id="IPR029058">
    <property type="entry name" value="AB_hydrolase_fold"/>
</dbReference>
<dbReference type="OrthoDB" id="8820785at2"/>
<dbReference type="EMBL" id="BJCL01000001">
    <property type="protein sequence ID" value="GCL61127.1"/>
    <property type="molecule type" value="Genomic_DNA"/>
</dbReference>
<dbReference type="RefSeq" id="WP_137730906.1">
    <property type="nucleotide sequence ID" value="NZ_BJCL01000001.1"/>
</dbReference>
<dbReference type="Proteomes" id="UP000301751">
    <property type="component" value="Unassembled WGS sequence"/>
</dbReference>
<name>A0A480AL47_9BURK</name>
<comment type="caution">
    <text evidence="2">The sequence shown here is derived from an EMBL/GenBank/DDBJ whole genome shotgun (WGS) entry which is preliminary data.</text>
</comment>